<name>A0ABP8M0X2_9BACT</name>
<dbReference type="SUPFAM" id="SSF50249">
    <property type="entry name" value="Nucleic acid-binding proteins"/>
    <property type="match status" value="1"/>
</dbReference>
<protein>
    <recommendedName>
        <fullName evidence="2 3">Single-stranded DNA-binding protein</fullName>
        <shortName evidence="2">SSB</shortName>
    </recommendedName>
</protein>
<dbReference type="PROSITE" id="PS50935">
    <property type="entry name" value="SSB"/>
    <property type="match status" value="1"/>
</dbReference>
<comment type="subunit">
    <text evidence="2">Homotetramer.</text>
</comment>
<dbReference type="InterPro" id="IPR000424">
    <property type="entry name" value="Primosome_PriB/ssb"/>
</dbReference>
<dbReference type="HAMAP" id="MF_00984">
    <property type="entry name" value="SSB"/>
    <property type="match status" value="1"/>
</dbReference>
<dbReference type="InterPro" id="IPR011344">
    <property type="entry name" value="ssDNA-bd"/>
</dbReference>
<reference evidence="5" key="1">
    <citation type="journal article" date="2019" name="Int. J. Syst. Evol. Microbiol.">
        <title>The Global Catalogue of Microorganisms (GCM) 10K type strain sequencing project: providing services to taxonomists for standard genome sequencing and annotation.</title>
        <authorList>
            <consortium name="The Broad Institute Genomics Platform"/>
            <consortium name="The Broad Institute Genome Sequencing Center for Infectious Disease"/>
            <person name="Wu L."/>
            <person name="Ma J."/>
        </authorList>
    </citation>
    <scope>NUCLEOTIDE SEQUENCE [LARGE SCALE GENOMIC DNA]</scope>
    <source>
        <strain evidence="5">JCM 31920</strain>
    </source>
</reference>
<dbReference type="RefSeq" id="WP_345030055.1">
    <property type="nucleotide sequence ID" value="NZ_BAABEY010000025.1"/>
</dbReference>
<proteinExistence type="inferred from homology"/>
<dbReference type="Proteomes" id="UP001501508">
    <property type="component" value="Unassembled WGS sequence"/>
</dbReference>
<dbReference type="PIRSF" id="PIRSF002070">
    <property type="entry name" value="SSB"/>
    <property type="match status" value="1"/>
</dbReference>
<sequence length="123" mass="13763">MNALRNKIQLIGNLGQAPEVRMLEAGRKLAKFSIAVNDRYKSGTGEWIKETQWHSVIAWGKMADIVETYLDKGMEVVVEGKLICRDYTDKNGDVKHVAEIVASDILLLGERRKGKKGVHQDAV</sequence>
<comment type="caution">
    <text evidence="2">Lacks conserved residue(s) required for the propagation of feature annotation.</text>
</comment>
<dbReference type="PANTHER" id="PTHR10302">
    <property type="entry name" value="SINGLE-STRANDED DNA-BINDING PROTEIN"/>
    <property type="match status" value="1"/>
</dbReference>
<dbReference type="EMBL" id="BAABEY010000025">
    <property type="protein sequence ID" value="GAA4441659.1"/>
    <property type="molecule type" value="Genomic_DNA"/>
</dbReference>
<dbReference type="CDD" id="cd04496">
    <property type="entry name" value="SSB_OBF"/>
    <property type="match status" value="1"/>
</dbReference>
<dbReference type="GO" id="GO:0003677">
    <property type="term" value="F:DNA binding"/>
    <property type="evidence" value="ECO:0007669"/>
    <property type="project" value="UniProtKB-KW"/>
</dbReference>
<dbReference type="Gene3D" id="2.40.50.140">
    <property type="entry name" value="Nucleic acid-binding proteins"/>
    <property type="match status" value="1"/>
</dbReference>
<evidence type="ECO:0000313" key="4">
    <source>
        <dbReference type="EMBL" id="GAA4441659.1"/>
    </source>
</evidence>
<comment type="caution">
    <text evidence="4">The sequence shown here is derived from an EMBL/GenBank/DDBJ whole genome shotgun (WGS) entry which is preliminary data.</text>
</comment>
<evidence type="ECO:0000313" key="5">
    <source>
        <dbReference type="Proteomes" id="UP001501508"/>
    </source>
</evidence>
<dbReference type="Pfam" id="PF00436">
    <property type="entry name" value="SSB"/>
    <property type="match status" value="1"/>
</dbReference>
<accession>A0ABP8M0X2</accession>
<evidence type="ECO:0000256" key="1">
    <source>
        <dbReference type="ARBA" id="ARBA00023125"/>
    </source>
</evidence>
<evidence type="ECO:0000256" key="2">
    <source>
        <dbReference type="HAMAP-Rule" id="MF_00984"/>
    </source>
</evidence>
<dbReference type="PANTHER" id="PTHR10302:SF0">
    <property type="entry name" value="SINGLE-STRANDED DNA-BINDING PROTEIN, MITOCHONDRIAL"/>
    <property type="match status" value="1"/>
</dbReference>
<keyword evidence="5" id="KW-1185">Reference proteome</keyword>
<organism evidence="4 5">
    <name type="scientific">Ravibacter arvi</name>
    <dbReference type="NCBI Taxonomy" id="2051041"/>
    <lineage>
        <taxon>Bacteria</taxon>
        <taxon>Pseudomonadati</taxon>
        <taxon>Bacteroidota</taxon>
        <taxon>Cytophagia</taxon>
        <taxon>Cytophagales</taxon>
        <taxon>Spirosomataceae</taxon>
        <taxon>Ravibacter</taxon>
    </lineage>
</organism>
<dbReference type="NCBIfam" id="TIGR00621">
    <property type="entry name" value="ssb"/>
    <property type="match status" value="1"/>
</dbReference>
<evidence type="ECO:0000256" key="3">
    <source>
        <dbReference type="PIRNR" id="PIRNR002070"/>
    </source>
</evidence>
<dbReference type="InterPro" id="IPR012340">
    <property type="entry name" value="NA-bd_OB-fold"/>
</dbReference>
<keyword evidence="1 2" id="KW-0238">DNA-binding</keyword>
<gene>
    <name evidence="4" type="primary">ssb</name>
    <name evidence="4" type="ORF">GCM10023091_27250</name>
</gene>